<evidence type="ECO:0000313" key="1">
    <source>
        <dbReference type="EMBL" id="UQX13439.1"/>
    </source>
</evidence>
<accession>A0ABY4QRB5</accession>
<geneLocation type="plasmid" evidence="1 2">
    <name>unnamed</name>
</geneLocation>
<dbReference type="EMBL" id="CP097321">
    <property type="protein sequence ID" value="UQX13439.1"/>
    <property type="molecule type" value="Genomic_DNA"/>
</dbReference>
<sequence length="205" mass="22721">MLEQMFSGWTAKDLFSPGEARRARAANGGLLSPIAPAILAEELAGLWCTAYVYEGAHHVDLTMITVSGAITAKNSPPDPRTEGRAVGFRNDINLRLAGRHLLGEWRNTSDSYYFGSVHLAVLPGETILEGFYTAVKSDAQVVADRWRWVRVEPRTEIGIDLANVSLREPSRLYGTIFEHDPYGRPIPLAEVIEDQWTSTKRSPPT</sequence>
<name>A0ABY4QRB5_9MYCO</name>
<keyword evidence="2" id="KW-1185">Reference proteome</keyword>
<protein>
    <submittedName>
        <fullName evidence="1">Uncharacterized protein</fullName>
    </submittedName>
</protein>
<proteinExistence type="predicted"/>
<reference evidence="1" key="1">
    <citation type="submission" date="2022-05" db="EMBL/GenBank/DDBJ databases">
        <title>A methanotrophic Mycobacterium dominates a cave microbial ecosystem.</title>
        <authorList>
            <person name="Van Spanning R.J.M."/>
            <person name="Guan Q."/>
            <person name="Melkonian C."/>
            <person name="Gallant J."/>
            <person name="Polerecky L."/>
            <person name="Flot J.-F."/>
            <person name="Brandt B.W."/>
            <person name="Braster M."/>
            <person name="Iturbe Espinoza P."/>
            <person name="Aerts J."/>
            <person name="Meima-Franke M."/>
            <person name="Piersma S.R."/>
            <person name="Bunduc C."/>
            <person name="Ummels R."/>
            <person name="Pain A."/>
            <person name="Fleming E.J."/>
            <person name="van der Wel N."/>
            <person name="Gherman V.D."/>
            <person name="Sarbu S.M."/>
            <person name="Bodelier P.L.E."/>
            <person name="Bitter W."/>
        </authorList>
    </citation>
    <scope>NUCLEOTIDE SEQUENCE</scope>
    <source>
        <strain evidence="1">Sulfur Cave</strain>
        <plasmid evidence="1">unnamed</plasmid>
    </source>
</reference>
<evidence type="ECO:0000313" key="2">
    <source>
        <dbReference type="Proteomes" id="UP001056610"/>
    </source>
</evidence>
<organism evidence="1 2">
    <name type="scientific">Candidatus Mycobacterium methanotrophicum</name>
    <dbReference type="NCBI Taxonomy" id="2943498"/>
    <lineage>
        <taxon>Bacteria</taxon>
        <taxon>Bacillati</taxon>
        <taxon>Actinomycetota</taxon>
        <taxon>Actinomycetes</taxon>
        <taxon>Mycobacteriales</taxon>
        <taxon>Mycobacteriaceae</taxon>
        <taxon>Mycobacterium</taxon>
    </lineage>
</organism>
<keyword evidence="1" id="KW-0614">Plasmid</keyword>
<dbReference type="Proteomes" id="UP001056610">
    <property type="component" value="Plasmid unnamed"/>
</dbReference>
<dbReference type="RefSeq" id="WP_219069424.1">
    <property type="nucleotide sequence ID" value="NZ_CAJUXY010000056.1"/>
</dbReference>
<gene>
    <name evidence="1" type="ORF">M5I08_24850</name>
</gene>